<evidence type="ECO:0000313" key="2">
    <source>
        <dbReference type="EMBL" id="KAK2913691.1"/>
    </source>
</evidence>
<reference evidence="2" key="1">
    <citation type="submission" date="2023-08" db="EMBL/GenBank/DDBJ databases">
        <title>Chromosome-level Genome Assembly of mud carp (Cirrhinus molitorella).</title>
        <authorList>
            <person name="Liu H."/>
        </authorList>
    </citation>
    <scope>NUCLEOTIDE SEQUENCE</scope>
    <source>
        <strain evidence="2">Prfri</strain>
        <tissue evidence="2">Muscle</tissue>
    </source>
</reference>
<feature type="compositionally biased region" description="Basic and acidic residues" evidence="1">
    <location>
        <begin position="443"/>
        <end position="462"/>
    </location>
</feature>
<dbReference type="PANTHER" id="PTHR15159:SF2">
    <property type="entry name" value="NEUROSECRETORY PROTEIN VGF"/>
    <property type="match status" value="1"/>
</dbReference>
<evidence type="ECO:0000256" key="1">
    <source>
        <dbReference type="SAM" id="MobiDB-lite"/>
    </source>
</evidence>
<feature type="compositionally biased region" description="Acidic residues" evidence="1">
    <location>
        <begin position="463"/>
        <end position="473"/>
    </location>
</feature>
<feature type="compositionally biased region" description="Basic and acidic residues" evidence="1">
    <location>
        <begin position="227"/>
        <end position="242"/>
    </location>
</feature>
<comment type="caution">
    <text evidence="2">The sequence shown here is derived from an EMBL/GenBank/DDBJ whole genome shotgun (WGS) entry which is preliminary data.</text>
</comment>
<keyword evidence="3" id="KW-1185">Reference proteome</keyword>
<feature type="region of interest" description="Disordered" evidence="1">
    <location>
        <begin position="120"/>
        <end position="150"/>
    </location>
</feature>
<feature type="region of interest" description="Disordered" evidence="1">
    <location>
        <begin position="166"/>
        <end position="320"/>
    </location>
</feature>
<feature type="region of interest" description="Disordered" evidence="1">
    <location>
        <begin position="504"/>
        <end position="556"/>
    </location>
</feature>
<feature type="compositionally biased region" description="Basic and acidic residues" evidence="1">
    <location>
        <begin position="262"/>
        <end position="272"/>
    </location>
</feature>
<feature type="compositionally biased region" description="Acidic residues" evidence="1">
    <location>
        <begin position="273"/>
        <end position="283"/>
    </location>
</feature>
<accession>A0AA88U5N7</accession>
<feature type="compositionally biased region" description="Basic and acidic residues" evidence="1">
    <location>
        <begin position="304"/>
        <end position="320"/>
    </location>
</feature>
<feature type="region of interest" description="Disordered" evidence="1">
    <location>
        <begin position="443"/>
        <end position="477"/>
    </location>
</feature>
<protein>
    <recommendedName>
        <fullName evidence="4">VGF nerve growth factor inducible</fullName>
    </recommendedName>
</protein>
<gene>
    <name evidence="2" type="ORF">Q8A67_002090</name>
</gene>
<feature type="region of interest" description="Disordered" evidence="1">
    <location>
        <begin position="361"/>
        <end position="429"/>
    </location>
</feature>
<feature type="compositionally biased region" description="Basic and acidic residues" evidence="1">
    <location>
        <begin position="172"/>
        <end position="206"/>
    </location>
</feature>
<feature type="compositionally biased region" description="Low complexity" evidence="1">
    <location>
        <begin position="121"/>
        <end position="131"/>
    </location>
</feature>
<organism evidence="2 3">
    <name type="scientific">Cirrhinus molitorella</name>
    <name type="common">mud carp</name>
    <dbReference type="NCBI Taxonomy" id="172907"/>
    <lineage>
        <taxon>Eukaryota</taxon>
        <taxon>Metazoa</taxon>
        <taxon>Chordata</taxon>
        <taxon>Craniata</taxon>
        <taxon>Vertebrata</taxon>
        <taxon>Euteleostomi</taxon>
        <taxon>Actinopterygii</taxon>
        <taxon>Neopterygii</taxon>
        <taxon>Teleostei</taxon>
        <taxon>Ostariophysi</taxon>
        <taxon>Cypriniformes</taxon>
        <taxon>Cyprinidae</taxon>
        <taxon>Labeoninae</taxon>
        <taxon>Labeonini</taxon>
        <taxon>Cirrhinus</taxon>
    </lineage>
</organism>
<dbReference type="AlphaFoldDB" id="A0AA88U5N7"/>
<feature type="compositionally biased region" description="Acidic residues" evidence="1">
    <location>
        <begin position="381"/>
        <end position="402"/>
    </location>
</feature>
<dbReference type="GO" id="GO:0005184">
    <property type="term" value="F:neuropeptide hormone activity"/>
    <property type="evidence" value="ECO:0007669"/>
    <property type="project" value="InterPro"/>
</dbReference>
<dbReference type="InterPro" id="IPR026128">
    <property type="entry name" value="VGF"/>
</dbReference>
<evidence type="ECO:0000313" key="3">
    <source>
        <dbReference type="Proteomes" id="UP001187343"/>
    </source>
</evidence>
<evidence type="ECO:0008006" key="4">
    <source>
        <dbReference type="Google" id="ProtNLM"/>
    </source>
</evidence>
<name>A0AA88U5N7_9TELE</name>
<dbReference type="EMBL" id="JAUYZG010000002">
    <property type="protein sequence ID" value="KAK2913691.1"/>
    <property type="molecule type" value="Genomic_DNA"/>
</dbReference>
<proteinExistence type="predicted"/>
<feature type="compositionally biased region" description="Basic and acidic residues" evidence="1">
    <location>
        <begin position="403"/>
        <end position="429"/>
    </location>
</feature>
<feature type="compositionally biased region" description="Pro residues" evidence="1">
    <location>
        <begin position="534"/>
        <end position="544"/>
    </location>
</feature>
<dbReference type="Proteomes" id="UP001187343">
    <property type="component" value="Unassembled WGS sequence"/>
</dbReference>
<dbReference type="PANTHER" id="PTHR15159">
    <property type="entry name" value="NEUROSECRETORY PROTEIN VGF"/>
    <property type="match status" value="1"/>
</dbReference>
<sequence>MLTVAREIHLGEHQDTVDAASLTPSQSRENKRSVCIAAAFAKNANAAFPIPRLTQHRAEEFLFWLQEIIDSRFNTCAVMIWCQQTSNVPFIFLFMLFSLTVSPATFSPVIADTDTVSENYAASSSAQQQAQYTQQPEEQGTPHEENEDDELFKDVDPRTLAAVLLEALNQPQKEKMTEREDGGMEVEKEKDLQGADRDRDGHKELELVMAAAAAQGKDEKEREDEEEKKRAEEEERLTEKVTSRTTSQTVPLKEQVAPQEGPTKEEVIKEEEKQEPEEEEQLSPEEVKNLETMLEEFQSYSTATKRERDTNTGQRESRGEYFDFLDRNGLMNNEIKPKAKGNDLALSKKKIKWQLEQEKNKIQPLQRGGNFMDDFTNNLADPEEEVEEDQEDEEQLSPEEEETRAKAEQEEVRRQAAEAQRAKAEEEKLADIASDMLLKYIVKQDKKKYQDNNGAEDKRSDEEQTSDDDDDIDPQTIDKLIEISSKLHLPADDVVDIINDVEKKKKKDAPENLPWQRPLVPPPAPAAPSTLLRKPPPSKPPQPNTNPLKTWFKDRASVKPSKQDIWTRQQWPFRTYPSYNFYQKPYRGYYPIYVPSPKPKSRYYPKPSFSINDVLGNSLDYDFDYSPRRKSRPWAQVRQRVQPAFQRNLYFPHPRTFKAVPMPKPRSPPRRWPSFYYPARAPVVTREDDYYSPLRQPPQDSEEELENFIERVFMKHPRMFQ</sequence>